<organism evidence="1 2">
    <name type="scientific">Klebsiella indica</name>
    <dbReference type="NCBI Taxonomy" id="2582917"/>
    <lineage>
        <taxon>Bacteria</taxon>
        <taxon>Pseudomonadati</taxon>
        <taxon>Pseudomonadota</taxon>
        <taxon>Gammaproteobacteria</taxon>
        <taxon>Enterobacterales</taxon>
        <taxon>Enterobacteriaceae</taxon>
        <taxon>Klebsiella/Raoultella group</taxon>
        <taxon>Klebsiella</taxon>
    </lineage>
</organism>
<protein>
    <submittedName>
        <fullName evidence="1">Uncharacterized protein</fullName>
    </submittedName>
</protein>
<sequence>MNNAFLSIHPDQVTFSSPAISLPVGYASVAGRFFRHRIPSPYDVEMAIATIEDCIQAETGLHAVAGTFRCSDDYLKAISRIAGELNPLTQGDIEDLFNRVADVVSGSPWREEAFPDDPHFISYLIILRELSHHLNIQNIYLPESERRASH</sequence>
<dbReference type="AlphaFoldDB" id="A0A5R9L8M8"/>
<gene>
    <name evidence="1" type="ORF">FE839_22840</name>
</gene>
<comment type="caution">
    <text evidence="1">The sequence shown here is derived from an EMBL/GenBank/DDBJ whole genome shotgun (WGS) entry which is preliminary data.</text>
</comment>
<dbReference type="Proteomes" id="UP000307430">
    <property type="component" value="Unassembled WGS sequence"/>
</dbReference>
<accession>A0A5R9L8M8</accession>
<evidence type="ECO:0000313" key="1">
    <source>
        <dbReference type="EMBL" id="TLV05540.1"/>
    </source>
</evidence>
<reference evidence="1 2" key="1">
    <citation type="submission" date="2019-05" db="EMBL/GenBank/DDBJ databases">
        <title>Genome sequence of Klebsiella sp strain TOUT106.</title>
        <authorList>
            <person name="Rahi P."/>
            <person name="Chaudhari D."/>
        </authorList>
    </citation>
    <scope>NUCLEOTIDE SEQUENCE [LARGE SCALE GENOMIC DNA]</scope>
    <source>
        <strain evidence="1 2">TOUT106</strain>
    </source>
</reference>
<name>A0A5R9L8M8_9ENTR</name>
<dbReference type="RefSeq" id="WP_138363033.1">
    <property type="nucleotide sequence ID" value="NZ_JBCIVH010000020.1"/>
</dbReference>
<evidence type="ECO:0000313" key="2">
    <source>
        <dbReference type="Proteomes" id="UP000307430"/>
    </source>
</evidence>
<keyword evidence="2" id="KW-1185">Reference proteome</keyword>
<proteinExistence type="predicted"/>
<dbReference type="EMBL" id="VCHQ01000037">
    <property type="protein sequence ID" value="TLV05540.1"/>
    <property type="molecule type" value="Genomic_DNA"/>
</dbReference>